<dbReference type="PIRSF" id="PIRSF006443">
    <property type="entry name" value="MoaB"/>
    <property type="match status" value="1"/>
</dbReference>
<dbReference type="InterPro" id="IPR001453">
    <property type="entry name" value="MoaB/Mog_dom"/>
</dbReference>
<dbReference type="Pfam" id="PF00994">
    <property type="entry name" value="MoCF_biosynth"/>
    <property type="match status" value="1"/>
</dbReference>
<feature type="region of interest" description="Disordered" evidence="2">
    <location>
        <begin position="1"/>
        <end position="21"/>
    </location>
</feature>
<dbReference type="SUPFAM" id="SSF53218">
    <property type="entry name" value="Molybdenum cofactor biosynthesis proteins"/>
    <property type="match status" value="1"/>
</dbReference>
<evidence type="ECO:0000256" key="2">
    <source>
        <dbReference type="SAM" id="MobiDB-lite"/>
    </source>
</evidence>
<dbReference type="EMBL" id="FNOS01000003">
    <property type="protein sequence ID" value="SDX86991.1"/>
    <property type="molecule type" value="Genomic_DNA"/>
</dbReference>
<comment type="caution">
    <text evidence="4">The sequence shown here is derived from an EMBL/GenBank/DDBJ whole genome shotgun (WGS) entry which is preliminary data.</text>
</comment>
<name>A0A1H3F7P3_9BACI</name>
<organism evidence="4 5">
    <name type="scientific">Salimicrobium album</name>
    <dbReference type="NCBI Taxonomy" id="50717"/>
    <lineage>
        <taxon>Bacteria</taxon>
        <taxon>Bacillati</taxon>
        <taxon>Bacillota</taxon>
        <taxon>Bacilli</taxon>
        <taxon>Bacillales</taxon>
        <taxon>Bacillaceae</taxon>
        <taxon>Salimicrobium</taxon>
    </lineage>
</organism>
<dbReference type="SMART" id="SM00852">
    <property type="entry name" value="MoCF_biosynth"/>
    <property type="match status" value="1"/>
</dbReference>
<dbReference type="Gene3D" id="3.40.980.10">
    <property type="entry name" value="MoaB/Mog-like domain"/>
    <property type="match status" value="1"/>
</dbReference>
<accession>A0A1H3F7P3</accession>
<evidence type="ECO:0000313" key="5">
    <source>
        <dbReference type="Proteomes" id="UP000198647"/>
    </source>
</evidence>
<dbReference type="NCBIfam" id="TIGR00177">
    <property type="entry name" value="molyb_syn"/>
    <property type="match status" value="1"/>
</dbReference>
<dbReference type="PANTHER" id="PTHR43232">
    <property type="entry name" value="MOLYBDENUM COFACTOR BIOSYNTHESIS PROTEIN B"/>
    <property type="match status" value="1"/>
</dbReference>
<proteinExistence type="predicted"/>
<gene>
    <name evidence="4" type="ORF">SAMN04488081_1554</name>
</gene>
<feature type="compositionally biased region" description="Basic and acidic residues" evidence="2">
    <location>
        <begin position="11"/>
        <end position="21"/>
    </location>
</feature>
<dbReference type="CDD" id="cd00886">
    <property type="entry name" value="MogA_MoaB"/>
    <property type="match status" value="1"/>
</dbReference>
<keyword evidence="5" id="KW-1185">Reference proteome</keyword>
<protein>
    <recommendedName>
        <fullName evidence="1">Molybdenum cofactor biosynthesis protein B</fullName>
    </recommendedName>
</protein>
<reference evidence="4 5" key="1">
    <citation type="submission" date="2016-10" db="EMBL/GenBank/DDBJ databases">
        <authorList>
            <person name="Varghese N."/>
            <person name="Submissions S."/>
        </authorList>
    </citation>
    <scope>NUCLEOTIDE SEQUENCE [LARGE SCALE GENOMIC DNA]</scope>
    <source>
        <strain evidence="4 5">DSM 20748</strain>
    </source>
</reference>
<dbReference type="Proteomes" id="UP000198647">
    <property type="component" value="Unassembled WGS sequence"/>
</dbReference>
<dbReference type="PANTHER" id="PTHR43232:SF2">
    <property type="entry name" value="MOLYBDENUM COFACTOR BIOSYNTHESIS PROTEIN B"/>
    <property type="match status" value="1"/>
</dbReference>
<evidence type="ECO:0000259" key="3">
    <source>
        <dbReference type="SMART" id="SM00852"/>
    </source>
</evidence>
<sequence length="154" mass="17143">MQSSIIVVSDTRTEKTDRGGKEVMRQLEESGRKAGPVTMVRDEIEEIRACVREEMEKEMDVLFLTGGSGIAKRDVTPEAVEPLYEKKIDGFGELFRLLSYQQDAGTKAMFSRASAGVIGNVLVFLMPGSVKAVSLAMEELILPELDHFYSELHK</sequence>
<evidence type="ECO:0000256" key="1">
    <source>
        <dbReference type="ARBA" id="ARBA00015262"/>
    </source>
</evidence>
<evidence type="ECO:0000313" key="4">
    <source>
        <dbReference type="EMBL" id="SDX86991.1"/>
    </source>
</evidence>
<dbReference type="InterPro" id="IPR012245">
    <property type="entry name" value="MoaB"/>
</dbReference>
<dbReference type="RefSeq" id="WP_245698761.1">
    <property type="nucleotide sequence ID" value="NZ_FNOS01000003.1"/>
</dbReference>
<feature type="domain" description="MoaB/Mog" evidence="3">
    <location>
        <begin position="4"/>
        <end position="148"/>
    </location>
</feature>
<dbReference type="InterPro" id="IPR036425">
    <property type="entry name" value="MoaB/Mog-like_dom_sf"/>
</dbReference>